<name>A0ABW8JWY2_9GAMM</name>
<reference evidence="6 7" key="1">
    <citation type="submission" date="2020-10" db="EMBL/GenBank/DDBJ databases">
        <title>Phylogeny of dyella-like bacteria.</title>
        <authorList>
            <person name="Fu J."/>
        </authorList>
    </citation>
    <scope>NUCLEOTIDE SEQUENCE [LARGE SCALE GENOMIC DNA]</scope>
    <source>
        <strain evidence="6 7">Gsoil3046</strain>
    </source>
</reference>
<dbReference type="InterPro" id="IPR036388">
    <property type="entry name" value="WH-like_DNA-bd_sf"/>
</dbReference>
<dbReference type="RefSeq" id="WP_404633918.1">
    <property type="nucleotide sequence ID" value="NZ_JADIKM010000003.1"/>
</dbReference>
<keyword evidence="2" id="KW-0805">Transcription regulation</keyword>
<keyword evidence="7" id="KW-1185">Reference proteome</keyword>
<dbReference type="PANTHER" id="PTHR30537:SF5">
    <property type="entry name" value="HTH-TYPE TRANSCRIPTIONAL ACTIVATOR TTDR-RELATED"/>
    <property type="match status" value="1"/>
</dbReference>
<dbReference type="CDD" id="cd08422">
    <property type="entry name" value="PBP2_CrgA_like"/>
    <property type="match status" value="1"/>
</dbReference>
<dbReference type="Gene3D" id="3.40.190.290">
    <property type="match status" value="1"/>
</dbReference>
<keyword evidence="3" id="KW-0238">DNA-binding</keyword>
<comment type="caution">
    <text evidence="6">The sequence shown here is derived from an EMBL/GenBank/DDBJ whole genome shotgun (WGS) entry which is preliminary data.</text>
</comment>
<dbReference type="SUPFAM" id="SSF46785">
    <property type="entry name" value="Winged helix' DNA-binding domain"/>
    <property type="match status" value="1"/>
</dbReference>
<dbReference type="Pfam" id="PF00126">
    <property type="entry name" value="HTH_1"/>
    <property type="match status" value="1"/>
</dbReference>
<evidence type="ECO:0000256" key="4">
    <source>
        <dbReference type="ARBA" id="ARBA00023163"/>
    </source>
</evidence>
<evidence type="ECO:0000313" key="7">
    <source>
        <dbReference type="Proteomes" id="UP001620460"/>
    </source>
</evidence>
<organism evidence="6 7">
    <name type="scientific">Dyella ginsengisoli</name>
    <dbReference type="NCBI Taxonomy" id="363848"/>
    <lineage>
        <taxon>Bacteria</taxon>
        <taxon>Pseudomonadati</taxon>
        <taxon>Pseudomonadota</taxon>
        <taxon>Gammaproteobacteria</taxon>
        <taxon>Lysobacterales</taxon>
        <taxon>Rhodanobacteraceae</taxon>
        <taxon>Dyella</taxon>
    </lineage>
</organism>
<dbReference type="Gene3D" id="1.10.10.10">
    <property type="entry name" value="Winged helix-like DNA-binding domain superfamily/Winged helix DNA-binding domain"/>
    <property type="match status" value="1"/>
</dbReference>
<dbReference type="EMBL" id="JADIKM010000003">
    <property type="protein sequence ID" value="MFK2904944.1"/>
    <property type="molecule type" value="Genomic_DNA"/>
</dbReference>
<dbReference type="PROSITE" id="PS50931">
    <property type="entry name" value="HTH_LYSR"/>
    <property type="match status" value="1"/>
</dbReference>
<feature type="domain" description="HTH lysR-type" evidence="5">
    <location>
        <begin position="12"/>
        <end position="62"/>
    </location>
</feature>
<dbReference type="InterPro" id="IPR036390">
    <property type="entry name" value="WH_DNA-bd_sf"/>
</dbReference>
<evidence type="ECO:0000256" key="3">
    <source>
        <dbReference type="ARBA" id="ARBA00023125"/>
    </source>
</evidence>
<dbReference type="InterPro" id="IPR000847">
    <property type="entry name" value="LysR_HTH_N"/>
</dbReference>
<sequence>MQTERFAEFLGVFVDVAREGSFSAAARRRGVQPSSVGRQIDLLETQLGTPLFLRSTRQLNLTDAGEALLVRAKRILAELADAQQEVASIRGDISGVLRLACFPTFGKRYVIPVMAILAERHPDLRFELDLTERLADPVAERLDLVIRIGDLADSTLIATRLATQRRVLCAHPRLFEQSPPPSVADELMNYCLIDKLHGADLLGWSEVLGHPIGQDEQPARFRCDDFEAMRLAALAGLGIAYLPDWVVGPDINGGQLQQIDLAHPRGFSEVGIFALRALAKPSASVRLVLDELKASIGDPPLWAIGNSQPKRVG</sequence>
<evidence type="ECO:0000256" key="1">
    <source>
        <dbReference type="ARBA" id="ARBA00009437"/>
    </source>
</evidence>
<protein>
    <submittedName>
        <fullName evidence="6">LysR family transcriptional regulator</fullName>
    </submittedName>
</protein>
<dbReference type="InterPro" id="IPR058163">
    <property type="entry name" value="LysR-type_TF_proteobact-type"/>
</dbReference>
<dbReference type="Pfam" id="PF03466">
    <property type="entry name" value="LysR_substrate"/>
    <property type="match status" value="1"/>
</dbReference>
<evidence type="ECO:0000256" key="2">
    <source>
        <dbReference type="ARBA" id="ARBA00023015"/>
    </source>
</evidence>
<evidence type="ECO:0000313" key="6">
    <source>
        <dbReference type="EMBL" id="MFK2904944.1"/>
    </source>
</evidence>
<gene>
    <name evidence="6" type="ORF">ISP17_13365</name>
</gene>
<comment type="similarity">
    <text evidence="1">Belongs to the LysR transcriptional regulatory family.</text>
</comment>
<dbReference type="Proteomes" id="UP001620460">
    <property type="component" value="Unassembled WGS sequence"/>
</dbReference>
<dbReference type="PANTHER" id="PTHR30537">
    <property type="entry name" value="HTH-TYPE TRANSCRIPTIONAL REGULATOR"/>
    <property type="match status" value="1"/>
</dbReference>
<dbReference type="InterPro" id="IPR005119">
    <property type="entry name" value="LysR_subst-bd"/>
</dbReference>
<proteinExistence type="inferred from homology"/>
<keyword evidence="4" id="KW-0804">Transcription</keyword>
<evidence type="ECO:0000259" key="5">
    <source>
        <dbReference type="PROSITE" id="PS50931"/>
    </source>
</evidence>
<accession>A0ABW8JWY2</accession>
<dbReference type="SUPFAM" id="SSF53850">
    <property type="entry name" value="Periplasmic binding protein-like II"/>
    <property type="match status" value="1"/>
</dbReference>